<organism evidence="3 4">
    <name type="scientific">Candidatus Macondimonas diazotrophica</name>
    <dbReference type="NCBI Taxonomy" id="2305248"/>
    <lineage>
        <taxon>Bacteria</taxon>
        <taxon>Pseudomonadati</taxon>
        <taxon>Pseudomonadota</taxon>
        <taxon>Gammaproteobacteria</taxon>
        <taxon>Chromatiales</taxon>
        <taxon>Ectothiorhodospiraceae</taxon>
        <taxon>Candidatus Macondimonas</taxon>
    </lineage>
</organism>
<keyword evidence="4" id="KW-1185">Reference proteome</keyword>
<evidence type="ECO:0008006" key="5">
    <source>
        <dbReference type="Google" id="ProtNLM"/>
    </source>
</evidence>
<keyword evidence="2" id="KW-0732">Signal</keyword>
<evidence type="ECO:0000313" key="3">
    <source>
        <dbReference type="EMBL" id="TFZ82419.1"/>
    </source>
</evidence>
<name>A0A4Z0FAE8_9GAMM</name>
<feature type="signal peptide" evidence="2">
    <location>
        <begin position="1"/>
        <end position="20"/>
    </location>
</feature>
<protein>
    <recommendedName>
        <fullName evidence="5">DUF2946 domain-containing protein</fullName>
    </recommendedName>
</protein>
<evidence type="ECO:0000313" key="4">
    <source>
        <dbReference type="Proteomes" id="UP000297890"/>
    </source>
</evidence>
<reference evidence="3 4" key="1">
    <citation type="journal article" date="2019" name="ISME J.">
        <title>Candidatus Macondimonas diazotrophica, a novel gammaproteobacterial genus dominating crude-oil-contaminated coastal sediments.</title>
        <authorList>
            <person name="Karthikeyan S."/>
            <person name="Konstantinidis K."/>
        </authorList>
    </citation>
    <scope>NUCLEOTIDE SEQUENCE [LARGE SCALE GENOMIC DNA]</scope>
    <source>
        <strain evidence="3 4">KTK01</strain>
    </source>
</reference>
<evidence type="ECO:0000256" key="1">
    <source>
        <dbReference type="SAM" id="MobiDB-lite"/>
    </source>
</evidence>
<evidence type="ECO:0000256" key="2">
    <source>
        <dbReference type="SAM" id="SignalP"/>
    </source>
</evidence>
<feature type="region of interest" description="Disordered" evidence="1">
    <location>
        <begin position="85"/>
        <end position="114"/>
    </location>
</feature>
<proteinExistence type="predicted"/>
<dbReference type="EMBL" id="SRIO01000009">
    <property type="protein sequence ID" value="TFZ82419.1"/>
    <property type="molecule type" value="Genomic_DNA"/>
</dbReference>
<dbReference type="Proteomes" id="UP000297890">
    <property type="component" value="Unassembled WGS sequence"/>
</dbReference>
<dbReference type="RefSeq" id="WP_135281894.1">
    <property type="nucleotide sequence ID" value="NZ_SRIO01000009.1"/>
</dbReference>
<dbReference type="AlphaFoldDB" id="A0A4Z0FAE8"/>
<accession>A0A4Z0FAE8</accession>
<gene>
    <name evidence="3" type="ORF">E4680_08015</name>
</gene>
<comment type="caution">
    <text evidence="3">The sequence shown here is derived from an EMBL/GenBank/DDBJ whole genome shotgun (WGS) entry which is preliminary data.</text>
</comment>
<sequence length="114" mass="12641">MRRLVLILLICLFPLQSSWAAVAHYWEHGSLYQVMGKAAHAAEAGERAAAKDTHGHQRTFPTHDHCHLAGFVAVPSGFTPIAVVSSRMSPPETDSRYRSQTVRPPERPQWVVSA</sequence>
<feature type="chain" id="PRO_5021323781" description="DUF2946 domain-containing protein" evidence="2">
    <location>
        <begin position="21"/>
        <end position="114"/>
    </location>
</feature>